<keyword evidence="5 6" id="KW-0472">Membrane</keyword>
<feature type="transmembrane region" description="Helical" evidence="6">
    <location>
        <begin position="332"/>
        <end position="352"/>
    </location>
</feature>
<dbReference type="AlphaFoldDB" id="A0A3B0X8N0"/>
<dbReference type="InterPro" id="IPR001036">
    <property type="entry name" value="Acrflvin-R"/>
</dbReference>
<evidence type="ECO:0000256" key="4">
    <source>
        <dbReference type="ARBA" id="ARBA00022989"/>
    </source>
</evidence>
<organism evidence="8">
    <name type="scientific">hydrothermal vent metagenome</name>
    <dbReference type="NCBI Taxonomy" id="652676"/>
    <lineage>
        <taxon>unclassified sequences</taxon>
        <taxon>metagenomes</taxon>
        <taxon>ecological metagenomes</taxon>
    </lineage>
</organism>
<feature type="transmembrane region" description="Helical" evidence="6">
    <location>
        <begin position="645"/>
        <end position="663"/>
    </location>
</feature>
<comment type="subcellular location">
    <subcellularLocation>
        <location evidence="1">Cell membrane</location>
        <topology evidence="1">Multi-pass membrane protein</topology>
    </subcellularLocation>
</comment>
<evidence type="ECO:0000313" key="8">
    <source>
        <dbReference type="EMBL" id="VAW52304.1"/>
    </source>
</evidence>
<gene>
    <name evidence="8" type="ORF">MNBD_GAMMA05-163</name>
</gene>
<feature type="transmembrane region" description="Helical" evidence="6">
    <location>
        <begin position="722"/>
        <end position="739"/>
    </location>
</feature>
<feature type="transmembrane region" description="Helical" evidence="6">
    <location>
        <begin position="745"/>
        <end position="771"/>
    </location>
</feature>
<dbReference type="SUPFAM" id="SSF82866">
    <property type="entry name" value="Multidrug efflux transporter AcrB transmembrane domain"/>
    <property type="match status" value="2"/>
</dbReference>
<dbReference type="PANTHER" id="PTHR33406">
    <property type="entry name" value="MEMBRANE PROTEIN MJ1562-RELATED"/>
    <property type="match status" value="1"/>
</dbReference>
<dbReference type="InterPro" id="IPR050545">
    <property type="entry name" value="Mycobact_MmpL"/>
</dbReference>
<reference evidence="8" key="1">
    <citation type="submission" date="2018-06" db="EMBL/GenBank/DDBJ databases">
        <authorList>
            <person name="Zhirakovskaya E."/>
        </authorList>
    </citation>
    <scope>NUCLEOTIDE SEQUENCE</scope>
</reference>
<feature type="domain" description="SSD" evidence="7">
    <location>
        <begin position="259"/>
        <end position="383"/>
    </location>
</feature>
<dbReference type="Gene3D" id="1.20.1640.10">
    <property type="entry name" value="Multidrug efflux transporter AcrB transmembrane domain"/>
    <property type="match status" value="2"/>
</dbReference>
<evidence type="ECO:0000256" key="3">
    <source>
        <dbReference type="ARBA" id="ARBA00022692"/>
    </source>
</evidence>
<feature type="transmembrane region" description="Helical" evidence="6">
    <location>
        <begin position="669"/>
        <end position="691"/>
    </location>
</feature>
<proteinExistence type="predicted"/>
<keyword evidence="2" id="KW-1003">Cell membrane</keyword>
<evidence type="ECO:0000259" key="7">
    <source>
        <dbReference type="PROSITE" id="PS50156"/>
    </source>
</evidence>
<dbReference type="InterPro" id="IPR004869">
    <property type="entry name" value="MMPL_dom"/>
</dbReference>
<feature type="transmembrane region" description="Helical" evidence="6">
    <location>
        <begin position="271"/>
        <end position="296"/>
    </location>
</feature>
<keyword evidence="4 6" id="KW-1133">Transmembrane helix</keyword>
<dbReference type="PRINTS" id="PR00702">
    <property type="entry name" value="ACRIFLAVINRP"/>
</dbReference>
<dbReference type="EMBL" id="UOFE01000026">
    <property type="protein sequence ID" value="VAW52304.1"/>
    <property type="molecule type" value="Genomic_DNA"/>
</dbReference>
<dbReference type="GO" id="GO:0005886">
    <property type="term" value="C:plasma membrane"/>
    <property type="evidence" value="ECO:0007669"/>
    <property type="project" value="UniProtKB-SubCell"/>
</dbReference>
<dbReference type="PROSITE" id="PS50156">
    <property type="entry name" value="SSD"/>
    <property type="match status" value="2"/>
</dbReference>
<feature type="transmembrane region" description="Helical" evidence="6">
    <location>
        <begin position="27"/>
        <end position="47"/>
    </location>
</feature>
<evidence type="ECO:0000256" key="2">
    <source>
        <dbReference type="ARBA" id="ARBA00022475"/>
    </source>
</evidence>
<feature type="transmembrane region" description="Helical" evidence="6">
    <location>
        <begin position="232"/>
        <end position="251"/>
    </location>
</feature>
<evidence type="ECO:0000256" key="6">
    <source>
        <dbReference type="SAM" id="Phobius"/>
    </source>
</evidence>
<dbReference type="GO" id="GO:0022857">
    <property type="term" value="F:transmembrane transporter activity"/>
    <property type="evidence" value="ECO:0007669"/>
    <property type="project" value="InterPro"/>
</dbReference>
<feature type="transmembrane region" description="Helical" evidence="6">
    <location>
        <begin position="415"/>
        <end position="439"/>
    </location>
</feature>
<dbReference type="Pfam" id="PF03176">
    <property type="entry name" value="MMPL"/>
    <property type="match status" value="2"/>
</dbReference>
<accession>A0A3B0X8N0</accession>
<feature type="transmembrane region" description="Helical" evidence="6">
    <location>
        <begin position="358"/>
        <end position="384"/>
    </location>
</feature>
<dbReference type="InterPro" id="IPR000731">
    <property type="entry name" value="SSD"/>
</dbReference>
<feature type="domain" description="SSD" evidence="7">
    <location>
        <begin position="643"/>
        <end position="773"/>
    </location>
</feature>
<sequence length="794" mass="86788">MVSQSTSKSHNSKAEHFFTLVIARPKTIVFIAFLLIISCAIFIPSIVKDTRSDAFMPPDHPALIYQHKSEEIFGLKDPMVIAITNDSPNGVFTPQSLALVDRLTEQIKEINNVDADRVTSLSTENDIIGTEDGMQVEAFFEQPPTTQQQADVVRSAVMDFPLYLGSLVARDGSATLIVAELIDQSDAQSVYQQLLTLVDATETQNNEKIYVAGEGAVSGYMGAYIDADATRLNPIAGLIITFVLFIAFRTWRGTLIPNVVVLGTVASALGVMAAFDIPFFVITNALPVVLIGIAVADSIHIFSQYYEEAATNPNDAPRDIVVRTMVNMWRPVTLTTFTTMAGFLGLSISAGMPPMQYFGLFAMLGVAVAWLFSLTVVPAILSLLKLHTSKNFQPDQQTDIYASFMAFLGRGVIRFPVLVLLLAAGITTAGVFGASKLVLNEDRISTFQEDERIVLADTAINQRFDGVHYLDIVVETPQTEDLFKPENLQRIEKLQDFVSTIPHVNGSTSIVDYLKQMNRALNEDKKTAYQLPDDADLVAQYFLLYSASGNPDDFEEEVDYDYRLANIRVRLDSGQFQHEAVAVKAVEQYVQSSFNAPGIKANLSGRVNVDYHWIKSLGDNHAASVIISLLLVWAMAAFSMRSAVAGLFTLTPVALSILLIYAVMGYSGIWLGVGTSMFAAIAIGLGVDFAVHTVERLIVLIKDKGNSIDEAITALYPSTGRALFFNFLALAMGFGVLISSEVVPLIRFGMLVAVAVSVSFLASMTVLPALIKVIEPNFVKSKLSLKTLKQEDLN</sequence>
<evidence type="ECO:0000256" key="5">
    <source>
        <dbReference type="ARBA" id="ARBA00023136"/>
    </source>
</evidence>
<dbReference type="PANTHER" id="PTHR33406:SF13">
    <property type="entry name" value="MEMBRANE PROTEIN YDFJ"/>
    <property type="match status" value="1"/>
</dbReference>
<name>A0A3B0X8N0_9ZZZZ</name>
<evidence type="ECO:0000256" key="1">
    <source>
        <dbReference type="ARBA" id="ARBA00004651"/>
    </source>
</evidence>
<protein>
    <recommendedName>
        <fullName evidence="7">SSD domain-containing protein</fullName>
    </recommendedName>
</protein>
<keyword evidence="3 6" id="KW-0812">Transmembrane</keyword>